<comment type="caution">
    <text evidence="8">The sequence shown here is derived from an EMBL/GenBank/DDBJ whole genome shotgun (WGS) entry which is preliminary data.</text>
</comment>
<evidence type="ECO:0000256" key="2">
    <source>
        <dbReference type="ARBA" id="ARBA00022723"/>
    </source>
</evidence>
<dbReference type="InterPro" id="IPR052571">
    <property type="entry name" value="Mt_RNA_Methyltransferase"/>
</dbReference>
<keyword evidence="9" id="KW-1185">Reference proteome</keyword>
<dbReference type="GO" id="GO:0005763">
    <property type="term" value="C:mitochondrial small ribosomal subunit"/>
    <property type="evidence" value="ECO:0007669"/>
    <property type="project" value="TreeGrafter"/>
</dbReference>
<dbReference type="InterPro" id="IPR029063">
    <property type="entry name" value="SAM-dependent_MTases_sf"/>
</dbReference>
<dbReference type="Proteomes" id="UP000789390">
    <property type="component" value="Unassembled WGS sequence"/>
</dbReference>
<dbReference type="Gene3D" id="3.40.50.150">
    <property type="entry name" value="Vaccinia Virus protein VP39"/>
    <property type="match status" value="1"/>
</dbReference>
<name>A0A8J2W7C3_9CRUS</name>
<evidence type="ECO:0000256" key="3">
    <source>
        <dbReference type="ARBA" id="ARBA00022946"/>
    </source>
</evidence>
<proteinExistence type="predicted"/>
<evidence type="ECO:0000313" key="9">
    <source>
        <dbReference type="Proteomes" id="UP000789390"/>
    </source>
</evidence>
<evidence type="ECO:0008006" key="10">
    <source>
        <dbReference type="Google" id="ProtNLM"/>
    </source>
</evidence>
<accession>A0A8J2W7C3</accession>
<reference evidence="8" key="1">
    <citation type="submission" date="2021-11" db="EMBL/GenBank/DDBJ databases">
        <authorList>
            <person name="Schell T."/>
        </authorList>
    </citation>
    <scope>NUCLEOTIDE SEQUENCE</scope>
    <source>
        <strain evidence="8">M5</strain>
    </source>
</reference>
<protein>
    <recommendedName>
        <fullName evidence="10">Methyltransferase-like protein 17, mitochondrial</fullName>
    </recommendedName>
</protein>
<dbReference type="SUPFAM" id="SSF53335">
    <property type="entry name" value="S-adenosyl-L-methionine-dependent methyltransferases"/>
    <property type="match status" value="1"/>
</dbReference>
<dbReference type="EMBL" id="CAKKLH010000281">
    <property type="protein sequence ID" value="CAH0107974.1"/>
    <property type="molecule type" value="Genomic_DNA"/>
</dbReference>
<keyword evidence="6" id="KW-0496">Mitochondrion</keyword>
<dbReference type="GO" id="GO:0008168">
    <property type="term" value="F:methyltransferase activity"/>
    <property type="evidence" value="ECO:0007669"/>
    <property type="project" value="InterPro"/>
</dbReference>
<evidence type="ECO:0000256" key="6">
    <source>
        <dbReference type="ARBA" id="ARBA00023128"/>
    </source>
</evidence>
<dbReference type="InterPro" id="IPR015324">
    <property type="entry name" value="Ribosomal_Rsm22-like"/>
</dbReference>
<dbReference type="GO" id="GO:0003735">
    <property type="term" value="F:structural constituent of ribosome"/>
    <property type="evidence" value="ECO:0007669"/>
    <property type="project" value="TreeGrafter"/>
</dbReference>
<dbReference type="GO" id="GO:0006412">
    <property type="term" value="P:translation"/>
    <property type="evidence" value="ECO:0007669"/>
    <property type="project" value="InterPro"/>
</dbReference>
<keyword evidence="5" id="KW-0411">Iron-sulfur</keyword>
<dbReference type="AlphaFoldDB" id="A0A8J2W7C3"/>
<keyword evidence="2" id="KW-0479">Metal-binding</keyword>
<evidence type="ECO:0000256" key="5">
    <source>
        <dbReference type="ARBA" id="ARBA00023014"/>
    </source>
</evidence>
<dbReference type="GO" id="GO:0051536">
    <property type="term" value="F:iron-sulfur cluster binding"/>
    <property type="evidence" value="ECO:0007669"/>
    <property type="project" value="UniProtKB-KW"/>
</dbReference>
<dbReference type="PANTHER" id="PTHR13184">
    <property type="entry name" value="37S RIBOSOMAL PROTEIN S22"/>
    <property type="match status" value="1"/>
</dbReference>
<dbReference type="Pfam" id="PF09243">
    <property type="entry name" value="Rsm22"/>
    <property type="match status" value="1"/>
</dbReference>
<keyword evidence="4" id="KW-0408">Iron</keyword>
<comment type="function">
    <text evidence="7">Mitochondrial ribosome (mitoribosome) assembly factor. Binds at the interface of the head and body domains of the mitochondrial small ribosomal subunit (mt-SSU), occluding the mRNA channel and preventing compaction of the head domain towards the body. Probable inactive methyltransferase: retains the characteristic folding and ability to bind S-adenosyl-L-methionine, but it probably lost its methyltransferase activity.</text>
</comment>
<organism evidence="8 9">
    <name type="scientific">Daphnia galeata</name>
    <dbReference type="NCBI Taxonomy" id="27404"/>
    <lineage>
        <taxon>Eukaryota</taxon>
        <taxon>Metazoa</taxon>
        <taxon>Ecdysozoa</taxon>
        <taxon>Arthropoda</taxon>
        <taxon>Crustacea</taxon>
        <taxon>Branchiopoda</taxon>
        <taxon>Diplostraca</taxon>
        <taxon>Cladocera</taxon>
        <taxon>Anomopoda</taxon>
        <taxon>Daphniidae</taxon>
        <taxon>Daphnia</taxon>
    </lineage>
</organism>
<evidence type="ECO:0000313" key="8">
    <source>
        <dbReference type="EMBL" id="CAH0107974.1"/>
    </source>
</evidence>
<evidence type="ECO:0000256" key="7">
    <source>
        <dbReference type="ARBA" id="ARBA00045681"/>
    </source>
</evidence>
<sequence length="486" mass="55546">MFFPRYLMQMQNRIYLSNKFLNSSFSSSSRPIAKFDKDIETLQLNPQVKHLGVFNHSAVKLPEQLKKAIEKILISCPDASLTQNAEILNNHLIFKKPPLTETKLNEIKVTCTEKVSETHPFPDNSFLSAEDEKKIQNSLSSKIKKIVNQNAYRWKPVVYNQTVALTYLVARIAPEYASLYQIFHEISRRDPKFQPQTLFDFGSGIGTVLWSAKSCWGDKKFKEVFCVDSSVDMNNLALALIQGGVWPNQENDCNSIEEKNKEDPSTLKGLYFRQFMPTSSALRYDLVVCAHTLLELPSAELRLQMAVSLWRKSQGYLVFVEHGSRAAFEVIMEVRDFLLSLSDENKESNLQGYVFAPCAHKRHCPRLADTTPCNFEVKYEPLKINGGLEKEKFSYIVLKKGARPDTDIQWPRVVRPVLVRSGHTICRLCTQEGKLEEIIITRAKYSKSERILARRTKWGDLLPAQLSRPDAPMSESTLGDKENIKL</sequence>
<gene>
    <name evidence="8" type="ORF">DGAL_LOCUS11320</name>
</gene>
<comment type="subcellular location">
    <subcellularLocation>
        <location evidence="1">Mitochondrion</location>
    </subcellularLocation>
</comment>
<evidence type="ECO:0000256" key="1">
    <source>
        <dbReference type="ARBA" id="ARBA00004173"/>
    </source>
</evidence>
<dbReference type="OrthoDB" id="421327at2759"/>
<keyword evidence="3" id="KW-0809">Transit peptide</keyword>
<dbReference type="GO" id="GO:0046872">
    <property type="term" value="F:metal ion binding"/>
    <property type="evidence" value="ECO:0007669"/>
    <property type="project" value="UniProtKB-KW"/>
</dbReference>
<evidence type="ECO:0000256" key="4">
    <source>
        <dbReference type="ARBA" id="ARBA00023004"/>
    </source>
</evidence>
<dbReference type="PANTHER" id="PTHR13184:SF5">
    <property type="entry name" value="METHYLTRANSFERASE-LIKE PROTEIN 17, MITOCHONDRIAL"/>
    <property type="match status" value="1"/>
</dbReference>